<dbReference type="Pfam" id="PF00063">
    <property type="entry name" value="Myosin_head"/>
    <property type="match status" value="1"/>
</dbReference>
<comment type="subcellular location">
    <subcellularLocation>
        <location evidence="1">Cytoplasm</location>
        <location evidence="1">Myofibril</location>
    </subcellularLocation>
</comment>
<evidence type="ECO:0000256" key="1">
    <source>
        <dbReference type="ARBA" id="ARBA00004657"/>
    </source>
</evidence>
<dbReference type="CDD" id="cd14913">
    <property type="entry name" value="MYSc_Myh3"/>
    <property type="match status" value="1"/>
</dbReference>
<evidence type="ECO:0000256" key="14">
    <source>
        <dbReference type="SAM" id="Coils"/>
    </source>
</evidence>
<name>A0A6I8N411_ORNAN</name>
<evidence type="ECO:0000256" key="11">
    <source>
        <dbReference type="ARBA" id="ARBA00023179"/>
    </source>
</evidence>
<dbReference type="SUPFAM" id="SSF57997">
    <property type="entry name" value="Tropomyosin"/>
    <property type="match status" value="1"/>
</dbReference>
<dbReference type="Gene3D" id="3.40.850.10">
    <property type="entry name" value="Kinesin motor domain"/>
    <property type="match status" value="1"/>
</dbReference>
<reference evidence="18" key="1">
    <citation type="submission" date="2025-08" db="UniProtKB">
        <authorList>
            <consortium name="Ensembl"/>
        </authorList>
    </citation>
    <scope>IDENTIFICATION</scope>
    <source>
        <strain evidence="18">Glennie</strain>
    </source>
</reference>
<dbReference type="FunFam" id="1.20.5.340:FF:000002">
    <property type="entry name" value="Myosin heavy chain"/>
    <property type="match status" value="1"/>
</dbReference>
<dbReference type="GO" id="GO:0051015">
    <property type="term" value="F:actin filament binding"/>
    <property type="evidence" value="ECO:0000318"/>
    <property type="project" value="GO_Central"/>
</dbReference>
<dbReference type="PROSITE" id="PS50096">
    <property type="entry name" value="IQ"/>
    <property type="match status" value="1"/>
</dbReference>
<dbReference type="GO" id="GO:0005524">
    <property type="term" value="F:ATP binding"/>
    <property type="evidence" value="ECO:0007669"/>
    <property type="project" value="UniProtKB-UniRule"/>
</dbReference>
<dbReference type="InParanoid" id="A0A6I8N411"/>
<dbReference type="GeneTree" id="ENSGT00940000161575"/>
<dbReference type="Gene3D" id="1.20.5.4820">
    <property type="match status" value="1"/>
</dbReference>
<dbReference type="FunFam" id="1.20.5.370:FF:000001">
    <property type="entry name" value="Myosin heavy chain"/>
    <property type="match status" value="1"/>
</dbReference>
<accession>A0A6I8N411</accession>
<dbReference type="InterPro" id="IPR036961">
    <property type="entry name" value="Kinesin_motor_dom_sf"/>
</dbReference>
<dbReference type="Gene3D" id="6.10.250.2420">
    <property type="match status" value="1"/>
</dbReference>
<dbReference type="Proteomes" id="UP000002279">
    <property type="component" value="Unplaced"/>
</dbReference>
<dbReference type="GO" id="GO:0000146">
    <property type="term" value="F:microfilament motor activity"/>
    <property type="evidence" value="ECO:0000318"/>
    <property type="project" value="GO_Central"/>
</dbReference>
<dbReference type="FunFam" id="1.20.5.340:FF:000003">
    <property type="entry name" value="Myosin heavy chain"/>
    <property type="match status" value="1"/>
</dbReference>
<organism evidence="18 19">
    <name type="scientific">Ornithorhynchus anatinus</name>
    <name type="common">Duckbill platypus</name>
    <dbReference type="NCBI Taxonomy" id="9258"/>
    <lineage>
        <taxon>Eukaryota</taxon>
        <taxon>Metazoa</taxon>
        <taxon>Chordata</taxon>
        <taxon>Craniata</taxon>
        <taxon>Vertebrata</taxon>
        <taxon>Euteleostomi</taxon>
        <taxon>Mammalia</taxon>
        <taxon>Monotremata</taxon>
        <taxon>Ornithorhynchidae</taxon>
        <taxon>Ornithorhynchus</taxon>
    </lineage>
</organism>
<keyword evidence="9 13" id="KW-0518">Myosin</keyword>
<keyword evidence="3" id="KW-0787">Thick filament</keyword>
<dbReference type="Gene3D" id="1.20.5.340">
    <property type="match status" value="5"/>
</dbReference>
<evidence type="ECO:0000256" key="12">
    <source>
        <dbReference type="ARBA" id="ARBA00023203"/>
    </source>
</evidence>
<dbReference type="PROSITE" id="PS51844">
    <property type="entry name" value="SH3_LIKE"/>
    <property type="match status" value="1"/>
</dbReference>
<dbReference type="FunFam" id="1.20.5.370:FF:000003">
    <property type="entry name" value="Myosin heavy chain"/>
    <property type="match status" value="1"/>
</dbReference>
<dbReference type="FunFam" id="1.20.58.530:FF:000001">
    <property type="entry name" value="Myosin heavy chain"/>
    <property type="match status" value="1"/>
</dbReference>
<reference evidence="18" key="2">
    <citation type="submission" date="2025-09" db="UniProtKB">
        <authorList>
            <consortium name="Ensembl"/>
        </authorList>
    </citation>
    <scope>IDENTIFICATION</scope>
    <source>
        <strain evidence="18">Glennie</strain>
    </source>
</reference>
<evidence type="ECO:0000256" key="10">
    <source>
        <dbReference type="ARBA" id="ARBA00023175"/>
    </source>
</evidence>
<dbReference type="GO" id="GO:0003009">
    <property type="term" value="P:skeletal muscle contraction"/>
    <property type="evidence" value="ECO:0007669"/>
    <property type="project" value="Ensembl"/>
</dbReference>
<dbReference type="FunFam" id="1.20.5.370:FF:000010">
    <property type="entry name" value="Myosin heavy chain, isoform G"/>
    <property type="match status" value="1"/>
</dbReference>
<evidence type="ECO:0000256" key="4">
    <source>
        <dbReference type="ARBA" id="ARBA00022481"/>
    </source>
</evidence>
<dbReference type="Ensembl" id="ENSOANT00000072434.1">
    <property type="protein sequence ID" value="ENSOANP00000035600.1"/>
    <property type="gene ID" value="ENSOANG00000040599.1"/>
</dbReference>
<keyword evidence="6 13" id="KW-0547">Nucleotide-binding</keyword>
<evidence type="ECO:0000313" key="19">
    <source>
        <dbReference type="Proteomes" id="UP000002279"/>
    </source>
</evidence>
<comment type="similarity">
    <text evidence="2 13">Belongs to the TRAFAC class myosin-kinesin ATPase superfamily. Myosin family.</text>
</comment>
<evidence type="ECO:0000256" key="8">
    <source>
        <dbReference type="ARBA" id="ARBA00023054"/>
    </source>
</evidence>
<dbReference type="SUPFAM" id="SSF90257">
    <property type="entry name" value="Myosin rod fragments"/>
    <property type="match status" value="4"/>
</dbReference>
<feature type="region of interest" description="Disordered" evidence="15">
    <location>
        <begin position="1968"/>
        <end position="2003"/>
    </location>
</feature>
<sequence length="2003" mass="229907">PSAGSDAEMEVYGSAAPFLRKTEKERIEAQNQPFDAKTYCFVAEPKEEYAKGRIKSSQDGKVTVETEDNRTLTVKPEDVYAMNPPKFDKIEDMAMLTHLHEPAVLYNLKERYSSWMIYTYSGLFCVTVNPYKWLPVYNPEVVNGYRGKKRQEAPPHIFSISDNAYQFMLTDRENQSILITGESGAGKTVNTKRVIQYFATIAATGDIAKKKESKMKQGTLEDQIISANPLLEAFGNAKTVRNDNSSRFGKFIRIHFGTTGKLASADIETYLLEKSRVTFQLKAERSYHIFYQILSNKKPELIELLLITTNPYDYPFISQGEILVASIDDTEELLATDSAIDILGFTPDEKSGIYKLTGAVLHYGNMKFKQKQREEQAEPDGTEVADKTAYLMGLNSSDLLKALCFPRVKVGNEYVTKGQTVDQVHHAVNALSKSVYEKLFLWMVTRINQQLDTKLPRQHFIGVLDIAGFEIFEYNSLEQLCINFTNEKLQQFFNHHMFVLEQEEYKKEGIEWEFIDFGMDLAACIELIEKPMGIFSILEEECMFPKATDTSFKNKLYDQHLGKSANFQKPKPTKGKAEAHFALIHYAGTVDYSVSGWLEKNKDPLNETVVGLYQKSSNKLLAHLYATFASTDADAGAKKKVAKKKGSSFQTVSALFRENLNKLMSNLRTTHPHFVRCIIPNETKTPGVMEHALVLHQLRCNGVLEGIRICRKGFPNRILYGDFKQRYRVLNASAIPEGQFIDSKKACEKLLASIDIDQTQYKFGHTKVFFKAGLLGTLEEMRDDRLAKLITRTQAVCRGFLMRVEFQKMVQRRESVFCIQYNVRSFMNVKHWPWMKLFFKIKPLLKSAETEKEMATMKEEFAKTKDELAKSEAKRKELEEKMVALIQEKNDLQLQVQSESENLLDAEERCDQLIKTKIQLEAKIKEVTERAEDEEEINAELTAKKRKLEDECSELKKDIDDLELTLAKVEKEKHATENKVKNLTEELAGLDETIAKLTKEKKALQEAHQQTLDDLQAEEDKVNSLTKVKSKLEQQVDDLESSLEQEKKFRVDLERCKRKLEGDLKLAQESLLDLENDKQQLEERLKKKDFEYSQLQSKVEDEQNLGLQLQKKIKELQARIEELEEEIEAERATRAKTEKQRTDYARELEELSERLEEAGGATSTQIELNKKREAEFQKLRRDLEEATLQHEATAAALRKKHADSVAELGEQIDNLQRVKQKLEKEKSELKLEIDDLAGNLETVSKSKANLEKLCRTLEDQLSEAKSKAEETQRSLNELTTQKARLQTEAGELSRQLEEKESIVSQLSRSKQAFTQQLEELKRQLEEESKAKNALAHALQSSRHDCDLLREQYEEEQEAKAELQRALSKANGEVAQRVVPEWVGNPVSLLVPERKKLAQRLQDAEEQVEAVNAKCASLEKTKQRLQGEVEDLMIDVERANSMAAALDKKQRNFDKVLAEWKTKCEESQAELEASLKESRSLSTELFKLKNAYEESLDHLETVKRENKNLEQEIADLTEQLAENGKTIHELEKSRKQTELEKSEIQLALEEAEAALEHEEAKILRVQLELNQVKSDIDRKIAEKDEEIEQLKRNYQRTVETMQSRPGRPRSGSRNEAIRIKKKMEGDLNEIEVQLSHANRQAAEAVKHFRNVQGQLKDTQLHLDDALRGQEDLKEQLAMVERRANLLQAEVEELRAALEQTERSRKMAEQELLDASERVQLLHTQNTSLIHTKKKLETDLTQLQSEVEDASREAKNAEEKAKKAITDAAIMAEELKKEQDTSAHLERMKKNLDQTVKDLQHRLDEAEQLALKGGKKQIQKLETRIRELEFELEGEQKRNAENVKGLRKYERRVKELTYQGEEDRKNVLRLQDLVDKLQVKVKSYKRQAEEADEQANVHLTKFRKAQHELEEAEERADIAESQVNKLRAKTRDFTSTRRLLCAEYRSKHGGTFKLIGLDTVHVPHGVQSLRPHFTGEGTEVQSGEVTCPRSRGRRAVDPGLEPSSF</sequence>
<feature type="domain" description="Myosin N-terminal SH3-like" evidence="17">
    <location>
        <begin position="35"/>
        <end position="84"/>
    </location>
</feature>
<evidence type="ECO:0000256" key="9">
    <source>
        <dbReference type="ARBA" id="ARBA00023123"/>
    </source>
</evidence>
<dbReference type="GO" id="GO:0016887">
    <property type="term" value="F:ATP hydrolysis activity"/>
    <property type="evidence" value="ECO:0007669"/>
    <property type="project" value="Ensembl"/>
</dbReference>
<evidence type="ECO:0000313" key="18">
    <source>
        <dbReference type="Ensembl" id="ENSOANP00000035600.1"/>
    </source>
</evidence>
<dbReference type="InterPro" id="IPR002928">
    <property type="entry name" value="Myosin_tail"/>
</dbReference>
<proteinExistence type="inferred from homology"/>
<dbReference type="InterPro" id="IPR014751">
    <property type="entry name" value="XRCC4-like_C"/>
</dbReference>
<feature type="domain" description="Myosin motor" evidence="16">
    <location>
        <begin position="88"/>
        <end position="783"/>
    </location>
</feature>
<keyword evidence="5" id="KW-0963">Cytoplasm</keyword>
<evidence type="ECO:0000256" key="5">
    <source>
        <dbReference type="ARBA" id="ARBA00022490"/>
    </source>
</evidence>
<gene>
    <name evidence="18" type="primary">MYH3</name>
</gene>
<dbReference type="GO" id="GO:0030016">
    <property type="term" value="C:myofibril"/>
    <property type="evidence" value="ECO:0007669"/>
    <property type="project" value="UniProtKB-SubCell"/>
</dbReference>
<dbReference type="Gene3D" id="1.20.58.530">
    <property type="match status" value="1"/>
</dbReference>
<dbReference type="Bgee" id="ENSOANG00000040599">
    <property type="expression patterns" value="Expressed in fibroblast and 5 other cell types or tissues"/>
</dbReference>
<dbReference type="SUPFAM" id="SSF52540">
    <property type="entry name" value="P-loop containing nucleoside triphosphate hydrolases"/>
    <property type="match status" value="1"/>
</dbReference>
<dbReference type="Gene3D" id="1.20.120.720">
    <property type="entry name" value="Myosin VI head, motor domain, U50 subdomain"/>
    <property type="match status" value="1"/>
</dbReference>
<dbReference type="FunFam" id="3.40.850.10:FF:000024">
    <property type="entry name" value="Myosin heavy chain, isoform J"/>
    <property type="match status" value="1"/>
</dbReference>
<dbReference type="InterPro" id="IPR004009">
    <property type="entry name" value="SH3_Myosin"/>
</dbReference>
<dbReference type="GO" id="GO:0016460">
    <property type="term" value="C:myosin II complex"/>
    <property type="evidence" value="ECO:0000318"/>
    <property type="project" value="GO_Central"/>
</dbReference>
<evidence type="ECO:0000256" key="2">
    <source>
        <dbReference type="ARBA" id="ARBA00008314"/>
    </source>
</evidence>
<dbReference type="InterPro" id="IPR036000">
    <property type="entry name" value="MYSc_Myh3"/>
</dbReference>
<dbReference type="Gene3D" id="1.20.5.370">
    <property type="match status" value="5"/>
</dbReference>
<keyword evidence="11" id="KW-0514">Muscle protein</keyword>
<dbReference type="PANTHER" id="PTHR45615:SF6">
    <property type="entry name" value="MYOSIN-3"/>
    <property type="match status" value="1"/>
</dbReference>
<dbReference type="Gene3D" id="1.10.10.820">
    <property type="match status" value="1"/>
</dbReference>
<dbReference type="PROSITE" id="PS51456">
    <property type="entry name" value="MYOSIN_MOTOR"/>
    <property type="match status" value="1"/>
</dbReference>
<dbReference type="FunFam" id="2.30.30.360:FF:000001">
    <property type="entry name" value="Myosin heavy chain"/>
    <property type="match status" value="1"/>
</dbReference>
<evidence type="ECO:0000259" key="16">
    <source>
        <dbReference type="PROSITE" id="PS51456"/>
    </source>
</evidence>
<dbReference type="PANTHER" id="PTHR45615">
    <property type="entry name" value="MYOSIN HEAVY CHAIN, NON-MUSCLE"/>
    <property type="match status" value="1"/>
</dbReference>
<keyword evidence="10 13" id="KW-0505">Motor protein</keyword>
<feature type="binding site" evidence="13">
    <location>
        <begin position="181"/>
        <end position="188"/>
    </location>
    <ligand>
        <name>ATP</name>
        <dbReference type="ChEBI" id="CHEBI:30616"/>
    </ligand>
</feature>
<evidence type="ECO:0000256" key="6">
    <source>
        <dbReference type="ARBA" id="ARBA00022741"/>
    </source>
</evidence>
<dbReference type="InterPro" id="IPR027417">
    <property type="entry name" value="P-loop_NTPase"/>
</dbReference>
<keyword evidence="7 13" id="KW-0067">ATP-binding</keyword>
<feature type="region of interest" description="Actin-binding" evidence="13">
    <location>
        <begin position="660"/>
        <end position="682"/>
    </location>
</feature>
<dbReference type="FunFam" id="1.20.5.340:FF:000004">
    <property type="entry name" value="Myosin heavy chain"/>
    <property type="match status" value="1"/>
</dbReference>
<dbReference type="Pfam" id="PF02736">
    <property type="entry name" value="Myosin_N"/>
    <property type="match status" value="1"/>
</dbReference>
<dbReference type="InterPro" id="IPR001609">
    <property type="entry name" value="Myosin_head_motor_dom-like"/>
</dbReference>
<keyword evidence="8 14" id="KW-0175">Coiled coil</keyword>
<evidence type="ECO:0000256" key="13">
    <source>
        <dbReference type="PROSITE-ProRule" id="PRU00782"/>
    </source>
</evidence>
<dbReference type="InterPro" id="IPR008989">
    <property type="entry name" value="Myosin_S1_N"/>
</dbReference>
<dbReference type="Gene3D" id="2.30.30.360">
    <property type="entry name" value="Myosin S1 fragment, N-terminal"/>
    <property type="match status" value="1"/>
</dbReference>
<evidence type="ECO:0000256" key="3">
    <source>
        <dbReference type="ARBA" id="ARBA00022433"/>
    </source>
</evidence>
<dbReference type="FunFam" id="1.20.5.370:FF:000006">
    <property type="entry name" value="Myosin heavy chain"/>
    <property type="match status" value="1"/>
</dbReference>
<dbReference type="SMART" id="SM00242">
    <property type="entry name" value="MYSc"/>
    <property type="match status" value="1"/>
</dbReference>
<evidence type="ECO:0000256" key="15">
    <source>
        <dbReference type="SAM" id="MobiDB-lite"/>
    </source>
</evidence>
<feature type="coiled-coil region" evidence="14">
    <location>
        <begin position="1865"/>
        <end position="1927"/>
    </location>
</feature>
<evidence type="ECO:0000259" key="17">
    <source>
        <dbReference type="PROSITE" id="PS51844"/>
    </source>
</evidence>
<keyword evidence="4" id="KW-0488">Methylation</keyword>
<keyword evidence="19" id="KW-1185">Reference proteome</keyword>
<protein>
    <submittedName>
        <fullName evidence="18">Myosin heavy chain 3</fullName>
    </submittedName>
</protein>
<dbReference type="Pfam" id="PF01576">
    <property type="entry name" value="Myosin_tail_1"/>
    <property type="match status" value="1"/>
</dbReference>
<dbReference type="FunFam" id="1.20.5.4820:FF:000001">
    <property type="entry name" value="Myosin heavy chain"/>
    <property type="match status" value="1"/>
</dbReference>
<dbReference type="GO" id="GO:0046034">
    <property type="term" value="P:ATP metabolic process"/>
    <property type="evidence" value="ECO:0007669"/>
    <property type="project" value="Ensembl"/>
</dbReference>
<dbReference type="FunCoup" id="A0A6I8N411">
    <property type="interactions" value="263"/>
</dbReference>
<feature type="coiled-coil region" evidence="14">
    <location>
        <begin position="847"/>
        <end position="1836"/>
    </location>
</feature>
<dbReference type="FunFam" id="1.10.10.820:FF:000001">
    <property type="entry name" value="Myosin heavy chain"/>
    <property type="match status" value="1"/>
</dbReference>
<evidence type="ECO:0000256" key="7">
    <source>
        <dbReference type="ARBA" id="ARBA00022840"/>
    </source>
</evidence>
<dbReference type="GO" id="GO:0006936">
    <property type="term" value="P:muscle contraction"/>
    <property type="evidence" value="ECO:0000318"/>
    <property type="project" value="GO_Central"/>
</dbReference>
<keyword evidence="12 13" id="KW-0009">Actin-binding</keyword>
<dbReference type="GO" id="GO:0005737">
    <property type="term" value="C:cytoplasm"/>
    <property type="evidence" value="ECO:0000318"/>
    <property type="project" value="GO_Central"/>
</dbReference>
<dbReference type="GO" id="GO:0032982">
    <property type="term" value="C:myosin filament"/>
    <property type="evidence" value="ECO:0000318"/>
    <property type="project" value="GO_Central"/>
</dbReference>
<dbReference type="PRINTS" id="PR00193">
    <property type="entry name" value="MYOSINHEAVY"/>
</dbReference>
<dbReference type="FunFam" id="1.20.5.340:FF:000013">
    <property type="entry name" value="Myosin heavy chain"/>
    <property type="match status" value="1"/>
</dbReference>
<dbReference type="FunFam" id="1.20.120.720:FF:000001">
    <property type="entry name" value="Myosin heavy chain, muscle"/>
    <property type="match status" value="1"/>
</dbReference>
<dbReference type="FunFam" id="1.20.5.340:FF:000006">
    <property type="entry name" value="Myosin heavy chain"/>
    <property type="match status" value="1"/>
</dbReference>